<evidence type="ECO:0000313" key="2">
    <source>
        <dbReference type="Proteomes" id="UP000045285"/>
    </source>
</evidence>
<accession>A0A090EB76</accession>
<sequence length="70" mass="7974">MTCATWPWPLSALTMSFDIFCLSYPYSLWRVGDPEISSAEESGANLRDWPRPPNFVILGRSRSEAPSRRP</sequence>
<gene>
    <name evidence="1" type="ORF">MPL3356_620005</name>
</gene>
<evidence type="ECO:0000313" key="1">
    <source>
        <dbReference type="EMBL" id="CDX27284.1"/>
    </source>
</evidence>
<dbReference type="Proteomes" id="UP000045285">
    <property type="component" value="Unassembled WGS sequence"/>
</dbReference>
<name>A0A090EB76_MESPL</name>
<reference evidence="2" key="1">
    <citation type="submission" date="2014-08" db="EMBL/GenBank/DDBJ databases">
        <authorList>
            <person name="Moulin L."/>
        </authorList>
    </citation>
    <scope>NUCLEOTIDE SEQUENCE [LARGE SCALE GENOMIC DNA]</scope>
</reference>
<dbReference type="EMBL" id="CCMZ01000059">
    <property type="protein sequence ID" value="CDX27284.1"/>
    <property type="molecule type" value="Genomic_DNA"/>
</dbReference>
<keyword evidence="2" id="KW-1185">Reference proteome</keyword>
<proteinExistence type="predicted"/>
<protein>
    <submittedName>
        <fullName evidence="1">Uncharacterized protein</fullName>
    </submittedName>
</protein>
<organism evidence="1 2">
    <name type="scientific">Mesorhizobium plurifarium</name>
    <dbReference type="NCBI Taxonomy" id="69974"/>
    <lineage>
        <taxon>Bacteria</taxon>
        <taxon>Pseudomonadati</taxon>
        <taxon>Pseudomonadota</taxon>
        <taxon>Alphaproteobacteria</taxon>
        <taxon>Hyphomicrobiales</taxon>
        <taxon>Phyllobacteriaceae</taxon>
        <taxon>Mesorhizobium</taxon>
    </lineage>
</organism>
<dbReference type="AlphaFoldDB" id="A0A090EB76"/>